<dbReference type="Proteomes" id="UP001319827">
    <property type="component" value="Chromosome"/>
</dbReference>
<feature type="chain" id="PRO_5047198529" evidence="4">
    <location>
        <begin position="21"/>
        <end position="328"/>
    </location>
</feature>
<reference evidence="6 7" key="2">
    <citation type="journal article" date="2021" name="Int. J. Syst. Evol. Microbiol.">
        <title>Isolation and Polyphasic Characterization of Desulfuromonas versatilis sp. Nov., an Electrogenic Bacteria Capable of Versatile Metabolism Isolated from a Graphene Oxide-Reducing Enrichment Culture.</title>
        <authorList>
            <person name="Xie L."/>
            <person name="Yoshida N."/>
            <person name="Ishii S."/>
            <person name="Meng L."/>
        </authorList>
    </citation>
    <scope>NUCLEOTIDE SEQUENCE [LARGE SCALE GENOMIC DNA]</scope>
    <source>
        <strain evidence="6 7">NIT-T3</strain>
    </source>
</reference>
<feature type="coiled-coil region" evidence="3">
    <location>
        <begin position="146"/>
        <end position="199"/>
    </location>
</feature>
<dbReference type="PROSITE" id="PS51257">
    <property type="entry name" value="PROKAR_LIPOPROTEIN"/>
    <property type="match status" value="1"/>
</dbReference>
<evidence type="ECO:0000259" key="5">
    <source>
        <dbReference type="Pfam" id="PF25876"/>
    </source>
</evidence>
<keyword evidence="4" id="KW-0732">Signal</keyword>
<name>A0ABM8HQT2_9BACT</name>
<dbReference type="PANTHER" id="PTHR32347:SF23">
    <property type="entry name" value="BLL5650 PROTEIN"/>
    <property type="match status" value="1"/>
</dbReference>
<reference evidence="6 7" key="1">
    <citation type="journal article" date="2016" name="C (Basel)">
        <title>Selective Growth of and Electricity Production by Marine Exoelectrogenic Bacteria in Self-Aggregated Hydrogel of Microbially Reduced Graphene Oxide.</title>
        <authorList>
            <person name="Yoshida N."/>
            <person name="Goto Y."/>
            <person name="Miyata Y."/>
        </authorList>
    </citation>
    <scope>NUCLEOTIDE SEQUENCE [LARGE SCALE GENOMIC DNA]</scope>
    <source>
        <strain evidence="6 7">NIT-T3</strain>
    </source>
</reference>
<feature type="signal peptide" evidence="4">
    <location>
        <begin position="1"/>
        <end position="20"/>
    </location>
</feature>
<evidence type="ECO:0000313" key="7">
    <source>
        <dbReference type="Proteomes" id="UP001319827"/>
    </source>
</evidence>
<dbReference type="EMBL" id="AP024355">
    <property type="protein sequence ID" value="BCR03238.1"/>
    <property type="molecule type" value="Genomic_DNA"/>
</dbReference>
<evidence type="ECO:0000256" key="2">
    <source>
        <dbReference type="ARBA" id="ARBA00023054"/>
    </source>
</evidence>
<evidence type="ECO:0000256" key="3">
    <source>
        <dbReference type="SAM" id="Coils"/>
    </source>
</evidence>
<comment type="subcellular location">
    <subcellularLocation>
        <location evidence="1">Cell envelope</location>
    </subcellularLocation>
</comment>
<proteinExistence type="predicted"/>
<dbReference type="PANTHER" id="PTHR32347">
    <property type="entry name" value="EFFLUX SYSTEM COMPONENT YKNX-RELATED"/>
    <property type="match status" value="1"/>
</dbReference>
<organism evidence="6 7">
    <name type="scientific">Desulfuromonas versatilis</name>
    <dbReference type="NCBI Taxonomy" id="2802975"/>
    <lineage>
        <taxon>Bacteria</taxon>
        <taxon>Pseudomonadati</taxon>
        <taxon>Thermodesulfobacteriota</taxon>
        <taxon>Desulfuromonadia</taxon>
        <taxon>Desulfuromonadales</taxon>
        <taxon>Desulfuromonadaceae</taxon>
        <taxon>Desulfuromonas</taxon>
    </lineage>
</organism>
<evidence type="ECO:0000256" key="1">
    <source>
        <dbReference type="ARBA" id="ARBA00004196"/>
    </source>
</evidence>
<feature type="coiled-coil region" evidence="3">
    <location>
        <begin position="75"/>
        <end position="102"/>
    </location>
</feature>
<protein>
    <submittedName>
        <fullName evidence="6">Secretion protein HlyD</fullName>
    </submittedName>
</protein>
<dbReference type="Gene3D" id="1.10.287.470">
    <property type="entry name" value="Helix hairpin bin"/>
    <property type="match status" value="1"/>
</dbReference>
<evidence type="ECO:0000256" key="4">
    <source>
        <dbReference type="SAM" id="SignalP"/>
    </source>
</evidence>
<gene>
    <name evidence="6" type="ORF">DESUT3_03070</name>
</gene>
<dbReference type="SUPFAM" id="SSF111369">
    <property type="entry name" value="HlyD-like secretion proteins"/>
    <property type="match status" value="1"/>
</dbReference>
<dbReference type="InterPro" id="IPR058624">
    <property type="entry name" value="MdtA-like_HH"/>
</dbReference>
<feature type="domain" description="Multidrug resistance protein MdtA-like alpha-helical hairpin" evidence="5">
    <location>
        <begin position="108"/>
        <end position="172"/>
    </location>
</feature>
<dbReference type="Gene3D" id="2.40.30.170">
    <property type="match status" value="1"/>
</dbReference>
<sequence length="328" mass="35837">MAIRSLGIGQPLLALAWALAALFSGCTEPPADYFQGYAEGEYVLVASPLAGQLETLAVARGARVERGTALFALEREQEQAALRAAEQEEVRAESRLEDLRKGQRPSELEALRARQVQARAALELSLKEFDRRQELFEQRVISGEELDRAAADLRRNRAAVAELQAELETARLGSRRDAVEAGRAELEAARARLDEARWAWLQKNQAAPQAALVFDTLFEPGEFVPAGYPVVSLLPPGNIKLRFFVPEPVVGTLRLGLPLAVSFDGSGGALPATISFISPQVEYTPPVIYSRETRAKLVFLVEARPDPGVAGRFHPGQPVEVRLEGGHE</sequence>
<keyword evidence="2 3" id="KW-0175">Coiled coil</keyword>
<accession>A0ABM8HQT2</accession>
<dbReference type="Pfam" id="PF25876">
    <property type="entry name" value="HH_MFP_RND"/>
    <property type="match status" value="1"/>
</dbReference>
<dbReference type="RefSeq" id="WP_221250720.1">
    <property type="nucleotide sequence ID" value="NZ_AP024355.1"/>
</dbReference>
<keyword evidence="7" id="KW-1185">Reference proteome</keyword>
<evidence type="ECO:0000313" key="6">
    <source>
        <dbReference type="EMBL" id="BCR03238.1"/>
    </source>
</evidence>
<dbReference type="InterPro" id="IPR050465">
    <property type="entry name" value="UPF0194_transport"/>
</dbReference>